<dbReference type="Gene3D" id="1.10.10.60">
    <property type="entry name" value="Homeodomain-like"/>
    <property type="match status" value="1"/>
</dbReference>
<organism evidence="3 4">
    <name type="scientific">Pedobacter ginsengiterrae</name>
    <dbReference type="NCBI Taxonomy" id="871696"/>
    <lineage>
        <taxon>Bacteria</taxon>
        <taxon>Pseudomonadati</taxon>
        <taxon>Bacteroidota</taxon>
        <taxon>Sphingobacteriia</taxon>
        <taxon>Sphingobacteriales</taxon>
        <taxon>Sphingobacteriaceae</taxon>
        <taxon>Pedobacter</taxon>
    </lineage>
</organism>
<dbReference type="EMBL" id="BAABAK010000016">
    <property type="protein sequence ID" value="GAA3976889.1"/>
    <property type="molecule type" value="Genomic_DNA"/>
</dbReference>
<keyword evidence="1" id="KW-0238">DNA-binding</keyword>
<gene>
    <name evidence="3" type="ORF">GCM10022246_31460</name>
</gene>
<reference evidence="4" key="1">
    <citation type="journal article" date="2019" name="Int. J. Syst. Evol. Microbiol.">
        <title>The Global Catalogue of Microorganisms (GCM) 10K type strain sequencing project: providing services to taxonomists for standard genome sequencing and annotation.</title>
        <authorList>
            <consortium name="The Broad Institute Genomics Platform"/>
            <consortium name="The Broad Institute Genome Sequencing Center for Infectious Disease"/>
            <person name="Wu L."/>
            <person name="Ma J."/>
        </authorList>
    </citation>
    <scope>NUCLEOTIDE SEQUENCE [LARGE SCALE GENOMIC DNA]</scope>
    <source>
        <strain evidence="4">JCM 17338</strain>
    </source>
</reference>
<keyword evidence="4" id="KW-1185">Reference proteome</keyword>
<evidence type="ECO:0000313" key="4">
    <source>
        <dbReference type="Proteomes" id="UP001501081"/>
    </source>
</evidence>
<dbReference type="PANTHER" id="PTHR43280">
    <property type="entry name" value="ARAC-FAMILY TRANSCRIPTIONAL REGULATOR"/>
    <property type="match status" value="1"/>
</dbReference>
<dbReference type="PROSITE" id="PS01124">
    <property type="entry name" value="HTH_ARAC_FAMILY_2"/>
    <property type="match status" value="1"/>
</dbReference>
<dbReference type="Pfam" id="PF12833">
    <property type="entry name" value="HTH_18"/>
    <property type="match status" value="1"/>
</dbReference>
<sequence length="274" mass="31968">MQVKFYKTADERLKPYLEGYYFLKKESLVDVEYLTFPNNFISVSVYHKVGVNFQDNNAVISQNDNLDFTSILVASYKSPIKVNYVGKINEVTFCFKPLGLNSFLPNLSVFFNSSKSFLPFDDYRETMTAILNESSDEVKIIMLENYWLSKLNDFNHLLLDNLVSEMLKVDEQITITELALKYDTSRQNIHKLFSRYVGKNPADFRKIHRFREALSKRIDLLKEDKNLTVLGYEALFYDQSHMVKAFKSLTGFTPKQFFEGIELKNGAGNWFFTK</sequence>
<dbReference type="SMART" id="SM00342">
    <property type="entry name" value="HTH_ARAC"/>
    <property type="match status" value="1"/>
</dbReference>
<evidence type="ECO:0000313" key="3">
    <source>
        <dbReference type="EMBL" id="GAA3976889.1"/>
    </source>
</evidence>
<protein>
    <submittedName>
        <fullName evidence="3">Helix-turn-helix domain-containing protein</fullName>
    </submittedName>
</protein>
<dbReference type="RefSeq" id="WP_344768569.1">
    <property type="nucleotide sequence ID" value="NZ_BAABAK010000016.1"/>
</dbReference>
<dbReference type="InterPro" id="IPR018060">
    <property type="entry name" value="HTH_AraC"/>
</dbReference>
<accession>A0ABP7Q5K5</accession>
<proteinExistence type="predicted"/>
<dbReference type="Proteomes" id="UP001501081">
    <property type="component" value="Unassembled WGS sequence"/>
</dbReference>
<feature type="domain" description="HTH araC/xylS-type" evidence="2">
    <location>
        <begin position="152"/>
        <end position="260"/>
    </location>
</feature>
<evidence type="ECO:0000259" key="2">
    <source>
        <dbReference type="PROSITE" id="PS01124"/>
    </source>
</evidence>
<comment type="caution">
    <text evidence="3">The sequence shown here is derived from an EMBL/GenBank/DDBJ whole genome shotgun (WGS) entry which is preliminary data.</text>
</comment>
<dbReference type="PANTHER" id="PTHR43280:SF2">
    <property type="entry name" value="HTH-TYPE TRANSCRIPTIONAL REGULATOR EXSA"/>
    <property type="match status" value="1"/>
</dbReference>
<name>A0ABP7Q5K5_9SPHI</name>
<evidence type="ECO:0000256" key="1">
    <source>
        <dbReference type="ARBA" id="ARBA00023125"/>
    </source>
</evidence>